<evidence type="ECO:0000313" key="3">
    <source>
        <dbReference type="Proteomes" id="UP001396898"/>
    </source>
</evidence>
<evidence type="ECO:0000313" key="2">
    <source>
        <dbReference type="EMBL" id="KAK8009383.1"/>
    </source>
</evidence>
<accession>A0ABR1RFK9</accession>
<gene>
    <name evidence="2" type="ORF">PG991_011934</name>
</gene>
<feature type="compositionally biased region" description="Acidic residues" evidence="1">
    <location>
        <begin position="202"/>
        <end position="215"/>
    </location>
</feature>
<comment type="caution">
    <text evidence="2">The sequence shown here is derived from an EMBL/GenBank/DDBJ whole genome shotgun (WGS) entry which is preliminary data.</text>
</comment>
<evidence type="ECO:0008006" key="4">
    <source>
        <dbReference type="Google" id="ProtNLM"/>
    </source>
</evidence>
<feature type="region of interest" description="Disordered" evidence="1">
    <location>
        <begin position="196"/>
        <end position="215"/>
    </location>
</feature>
<name>A0ABR1RFK9_9PEZI</name>
<evidence type="ECO:0000256" key="1">
    <source>
        <dbReference type="SAM" id="MobiDB-lite"/>
    </source>
</evidence>
<organism evidence="2 3">
    <name type="scientific">Apiospora marii</name>
    <dbReference type="NCBI Taxonomy" id="335849"/>
    <lineage>
        <taxon>Eukaryota</taxon>
        <taxon>Fungi</taxon>
        <taxon>Dikarya</taxon>
        <taxon>Ascomycota</taxon>
        <taxon>Pezizomycotina</taxon>
        <taxon>Sordariomycetes</taxon>
        <taxon>Xylariomycetidae</taxon>
        <taxon>Amphisphaeriales</taxon>
        <taxon>Apiosporaceae</taxon>
        <taxon>Apiospora</taxon>
    </lineage>
</organism>
<proteinExistence type="predicted"/>
<dbReference type="Proteomes" id="UP001396898">
    <property type="component" value="Unassembled WGS sequence"/>
</dbReference>
<keyword evidence="3" id="KW-1185">Reference proteome</keyword>
<reference evidence="2 3" key="1">
    <citation type="submission" date="2023-01" db="EMBL/GenBank/DDBJ databases">
        <title>Analysis of 21 Apiospora genomes using comparative genomics revels a genus with tremendous synthesis potential of carbohydrate active enzymes and secondary metabolites.</title>
        <authorList>
            <person name="Sorensen T."/>
        </authorList>
    </citation>
    <scope>NUCLEOTIDE SEQUENCE [LARGE SCALE GENOMIC DNA]</scope>
    <source>
        <strain evidence="2 3">CBS 20057</strain>
    </source>
</reference>
<sequence>MSSPQSQSRPSRPRATVGEEQEDGEQPEEAKGGYSHDVTVAAITSMCAYVSELYGKDYELSHPPPGGWAAFNRDNLRKLQDNGKYNNGLTDRALDLMRHIPYFRSEVPELMYSTYPADHCERFCNPELRSPETDVEKDRAQERKEVSEETYEDHLPPHLMVLTTGHPWRCYTILIDTELGAVRFWDRYDGSEFPTSVPGDLGYEEDAEDVDEDGPDSWRAAPRYRISTFFDLWRKEFLLISN</sequence>
<feature type="compositionally biased region" description="Low complexity" evidence="1">
    <location>
        <begin position="1"/>
        <end position="14"/>
    </location>
</feature>
<dbReference type="EMBL" id="JAQQWI010000016">
    <property type="protein sequence ID" value="KAK8009383.1"/>
    <property type="molecule type" value="Genomic_DNA"/>
</dbReference>
<feature type="region of interest" description="Disordered" evidence="1">
    <location>
        <begin position="130"/>
        <end position="150"/>
    </location>
</feature>
<feature type="region of interest" description="Disordered" evidence="1">
    <location>
        <begin position="1"/>
        <end position="35"/>
    </location>
</feature>
<protein>
    <recommendedName>
        <fullName evidence="4">Knr4/Smi1-like domain-containing protein</fullName>
    </recommendedName>
</protein>